<organism evidence="2 3">
    <name type="scientific">Candidatus Merdiplasma excrementigallinarum</name>
    <dbReference type="NCBI Taxonomy" id="2840864"/>
    <lineage>
        <taxon>Bacteria</taxon>
        <taxon>Bacillati</taxon>
        <taxon>Bacillota</taxon>
        <taxon>Clostridia</taxon>
        <taxon>Lachnospirales</taxon>
        <taxon>Lachnospiraceae</taxon>
        <taxon>Lachnospiraceae incertae sedis</taxon>
        <taxon>Candidatus Merdiplasma</taxon>
    </lineage>
</organism>
<gene>
    <name evidence="2" type="ORF">IAC80_02075</name>
</gene>
<dbReference type="PROSITE" id="PS51186">
    <property type="entry name" value="GNAT"/>
    <property type="match status" value="1"/>
</dbReference>
<evidence type="ECO:0000259" key="1">
    <source>
        <dbReference type="PROSITE" id="PS51186"/>
    </source>
</evidence>
<sequence>MKIREVTENKKQYLSLLLLADEQEDMIDRYLDRGTMYVLDDSGVKAECVVTDEGGGVLEVKNLAVAPESQRKGYGRALLEYIADRYRERFSVFQAGTGDSPLTVPFYERCGFVRHHTVKNFFTEHYDHPILEAGVRLTDMIYLRKDLQAPAGVPGRLSEKNSSGA</sequence>
<dbReference type="EMBL" id="DVOS01000022">
    <property type="protein sequence ID" value="HIV22706.1"/>
    <property type="molecule type" value="Genomic_DNA"/>
</dbReference>
<dbReference type="SUPFAM" id="SSF55729">
    <property type="entry name" value="Acyl-CoA N-acyltransferases (Nat)"/>
    <property type="match status" value="1"/>
</dbReference>
<comment type="caution">
    <text evidence="2">The sequence shown here is derived from an EMBL/GenBank/DDBJ whole genome shotgun (WGS) entry which is preliminary data.</text>
</comment>
<dbReference type="Proteomes" id="UP000886889">
    <property type="component" value="Unassembled WGS sequence"/>
</dbReference>
<proteinExistence type="predicted"/>
<dbReference type="Gene3D" id="3.40.630.30">
    <property type="match status" value="1"/>
</dbReference>
<accession>A0A9D1T7R1</accession>
<reference evidence="2" key="2">
    <citation type="journal article" date="2021" name="PeerJ">
        <title>Extensive microbial diversity within the chicken gut microbiome revealed by metagenomics and culture.</title>
        <authorList>
            <person name="Gilroy R."/>
            <person name="Ravi A."/>
            <person name="Getino M."/>
            <person name="Pursley I."/>
            <person name="Horton D.L."/>
            <person name="Alikhan N.F."/>
            <person name="Baker D."/>
            <person name="Gharbi K."/>
            <person name="Hall N."/>
            <person name="Watson M."/>
            <person name="Adriaenssens E.M."/>
            <person name="Foster-Nyarko E."/>
            <person name="Jarju S."/>
            <person name="Secka A."/>
            <person name="Antonio M."/>
            <person name="Oren A."/>
            <person name="Chaudhuri R.R."/>
            <person name="La Ragione R."/>
            <person name="Hildebrand F."/>
            <person name="Pallen M.J."/>
        </authorList>
    </citation>
    <scope>NUCLEOTIDE SEQUENCE</scope>
    <source>
        <strain evidence="2">ChiBcec6-7307</strain>
    </source>
</reference>
<dbReference type="FunFam" id="3.40.630.30:FF:000165">
    <property type="entry name" value="IAA acetyltransferase"/>
    <property type="match status" value="1"/>
</dbReference>
<dbReference type="CDD" id="cd04301">
    <property type="entry name" value="NAT_SF"/>
    <property type="match status" value="1"/>
</dbReference>
<dbReference type="Pfam" id="PF13508">
    <property type="entry name" value="Acetyltransf_7"/>
    <property type="match status" value="1"/>
</dbReference>
<evidence type="ECO:0000313" key="2">
    <source>
        <dbReference type="EMBL" id="HIV22706.1"/>
    </source>
</evidence>
<dbReference type="AlphaFoldDB" id="A0A9D1T7R1"/>
<dbReference type="GO" id="GO:0016747">
    <property type="term" value="F:acyltransferase activity, transferring groups other than amino-acyl groups"/>
    <property type="evidence" value="ECO:0007669"/>
    <property type="project" value="InterPro"/>
</dbReference>
<reference evidence="2" key="1">
    <citation type="submission" date="2020-10" db="EMBL/GenBank/DDBJ databases">
        <authorList>
            <person name="Gilroy R."/>
        </authorList>
    </citation>
    <scope>NUCLEOTIDE SEQUENCE</scope>
    <source>
        <strain evidence="2">ChiBcec6-7307</strain>
    </source>
</reference>
<protein>
    <submittedName>
        <fullName evidence="2">GNAT family N-acetyltransferase</fullName>
    </submittedName>
</protein>
<dbReference type="InterPro" id="IPR000182">
    <property type="entry name" value="GNAT_dom"/>
</dbReference>
<name>A0A9D1T7R1_9FIRM</name>
<feature type="domain" description="N-acetyltransferase" evidence="1">
    <location>
        <begin position="1"/>
        <end position="148"/>
    </location>
</feature>
<dbReference type="InterPro" id="IPR016181">
    <property type="entry name" value="Acyl_CoA_acyltransferase"/>
</dbReference>
<evidence type="ECO:0000313" key="3">
    <source>
        <dbReference type="Proteomes" id="UP000886889"/>
    </source>
</evidence>